<evidence type="ECO:0000313" key="2">
    <source>
        <dbReference type="EMBL" id="MBB1159517.1"/>
    </source>
</evidence>
<dbReference type="RefSeq" id="WP_182896197.1">
    <property type="nucleotide sequence ID" value="NZ_JACGZW010000020.1"/>
</dbReference>
<proteinExistence type="predicted"/>
<dbReference type="EMBL" id="JACGZW010000020">
    <property type="protein sequence ID" value="MBB1159517.1"/>
    <property type="molecule type" value="Genomic_DNA"/>
</dbReference>
<feature type="compositionally biased region" description="Basic and acidic residues" evidence="1">
    <location>
        <begin position="1"/>
        <end position="22"/>
    </location>
</feature>
<organism evidence="2 3">
    <name type="scientific">Amycolatopsis dendrobii</name>
    <dbReference type="NCBI Taxonomy" id="2760662"/>
    <lineage>
        <taxon>Bacteria</taxon>
        <taxon>Bacillati</taxon>
        <taxon>Actinomycetota</taxon>
        <taxon>Actinomycetes</taxon>
        <taxon>Pseudonocardiales</taxon>
        <taxon>Pseudonocardiaceae</taxon>
        <taxon>Amycolatopsis</taxon>
    </lineage>
</organism>
<gene>
    <name evidence="2" type="ORF">H4281_40780</name>
</gene>
<dbReference type="AlphaFoldDB" id="A0A7W3W714"/>
<dbReference type="Proteomes" id="UP000526734">
    <property type="component" value="Unassembled WGS sequence"/>
</dbReference>
<comment type="caution">
    <text evidence="2">The sequence shown here is derived from an EMBL/GenBank/DDBJ whole genome shotgun (WGS) entry which is preliminary data.</text>
</comment>
<feature type="region of interest" description="Disordered" evidence="1">
    <location>
        <begin position="1"/>
        <end position="59"/>
    </location>
</feature>
<protein>
    <submittedName>
        <fullName evidence="2">Uncharacterized protein</fullName>
    </submittedName>
</protein>
<evidence type="ECO:0000313" key="3">
    <source>
        <dbReference type="Proteomes" id="UP000526734"/>
    </source>
</evidence>
<evidence type="ECO:0000256" key="1">
    <source>
        <dbReference type="SAM" id="MobiDB-lite"/>
    </source>
</evidence>
<reference evidence="2 3" key="1">
    <citation type="submission" date="2020-08" db="EMBL/GenBank/DDBJ databases">
        <title>Amycolatopsis sp. nov. DR6-1 isolated from Dendrobium heterocarpum.</title>
        <authorList>
            <person name="Tedsree N."/>
            <person name="Kuncharoen N."/>
            <person name="Likhitwitayawuid K."/>
            <person name="Tanasupawat S."/>
        </authorList>
    </citation>
    <scope>NUCLEOTIDE SEQUENCE [LARGE SCALE GENOMIC DNA]</scope>
    <source>
        <strain evidence="2 3">DR6-1</strain>
    </source>
</reference>
<name>A0A7W3W714_9PSEU</name>
<keyword evidence="3" id="KW-1185">Reference proteome</keyword>
<sequence length="59" mass="6738">MDEKEKALIEEEARRSVAERGQHGKHGPAMRRYLLAEEQRAASENERDVVPESAPEPPR</sequence>
<feature type="compositionally biased region" description="Basic and acidic residues" evidence="1">
    <location>
        <begin position="34"/>
        <end position="50"/>
    </location>
</feature>
<accession>A0A7W3W714</accession>